<keyword evidence="2" id="KW-1185">Reference proteome</keyword>
<dbReference type="EMBL" id="SLVJ01000002">
    <property type="protein sequence ID" value="TCM69940.1"/>
    <property type="molecule type" value="Genomic_DNA"/>
</dbReference>
<evidence type="ECO:0000313" key="1">
    <source>
        <dbReference type="EMBL" id="TCM69940.1"/>
    </source>
</evidence>
<reference evidence="1 2" key="1">
    <citation type="submission" date="2019-03" db="EMBL/GenBank/DDBJ databases">
        <title>Genomic analyses of the natural microbiome of Caenorhabditis elegans.</title>
        <authorList>
            <person name="Samuel B."/>
        </authorList>
    </citation>
    <scope>NUCLEOTIDE SEQUENCE [LARGE SCALE GENOMIC DNA]</scope>
    <source>
        <strain evidence="1 2">JUb89</strain>
    </source>
</reference>
<evidence type="ECO:0000313" key="2">
    <source>
        <dbReference type="Proteomes" id="UP000294963"/>
    </source>
</evidence>
<organism evidence="1 2">
    <name type="scientific">Acinetobacter calcoaceticus</name>
    <dbReference type="NCBI Taxonomy" id="471"/>
    <lineage>
        <taxon>Bacteria</taxon>
        <taxon>Pseudomonadati</taxon>
        <taxon>Pseudomonadota</taxon>
        <taxon>Gammaproteobacteria</taxon>
        <taxon>Moraxellales</taxon>
        <taxon>Moraxellaceae</taxon>
        <taxon>Acinetobacter</taxon>
        <taxon>Acinetobacter calcoaceticus/baumannii complex</taxon>
    </lineage>
</organism>
<name>A0A4R1Y476_ACICA</name>
<dbReference type="AlphaFoldDB" id="A0A4R1Y476"/>
<protein>
    <submittedName>
        <fullName evidence="1">Uncharacterized protein</fullName>
    </submittedName>
</protein>
<comment type="caution">
    <text evidence="1">The sequence shown here is derived from an EMBL/GenBank/DDBJ whole genome shotgun (WGS) entry which is preliminary data.</text>
</comment>
<dbReference type="Proteomes" id="UP000294963">
    <property type="component" value="Unassembled WGS sequence"/>
</dbReference>
<accession>A0A4R1Y476</accession>
<proteinExistence type="predicted"/>
<sequence length="83" mass="9354">MISHCTTVNDSRATSPFLHCISFISFLKLTAHPLNQIPSALSHSQCFISVQGDLSKPLKLKKILFQSLKLNYLMLCYNIAKLM</sequence>
<gene>
    <name evidence="1" type="ORF">EC844_102213</name>
</gene>